<dbReference type="PROSITE" id="PS50072">
    <property type="entry name" value="CSA_PPIASE_2"/>
    <property type="match status" value="1"/>
</dbReference>
<dbReference type="InterPro" id="IPR002130">
    <property type="entry name" value="Cyclophilin-type_PPIase_dom"/>
</dbReference>
<dbReference type="GO" id="GO:0042549">
    <property type="term" value="P:photosystem II stabilization"/>
    <property type="evidence" value="ECO:0000318"/>
    <property type="project" value="GO_Central"/>
</dbReference>
<keyword evidence="4" id="KW-0413">Isomerase</keyword>
<protein>
    <recommendedName>
        <fullName evidence="1">peptidylprolyl isomerase</fullName>
        <ecNumber evidence="1">5.2.1.8</ecNumber>
    </recommendedName>
</protein>
<keyword evidence="8" id="KW-1185">Reference proteome</keyword>
<dbReference type="Pfam" id="PF00160">
    <property type="entry name" value="Pro_isomerase"/>
    <property type="match status" value="1"/>
</dbReference>
<evidence type="ECO:0000256" key="1">
    <source>
        <dbReference type="ARBA" id="ARBA00013194"/>
    </source>
</evidence>
<evidence type="ECO:0000256" key="3">
    <source>
        <dbReference type="ARBA" id="ARBA00023110"/>
    </source>
</evidence>
<dbReference type="CDD" id="cd01924">
    <property type="entry name" value="cyclophilin_TLP40_like"/>
    <property type="match status" value="1"/>
</dbReference>
<dbReference type="Gene3D" id="2.40.100.10">
    <property type="entry name" value="Cyclophilin-like"/>
    <property type="match status" value="1"/>
</dbReference>
<keyword evidence="3" id="KW-0697">Rotamase</keyword>
<dbReference type="AlphaFoldDB" id="A0A2R6XW86"/>
<dbReference type="EC" id="5.2.1.8" evidence="1"/>
<dbReference type="InterPro" id="IPR029000">
    <property type="entry name" value="Cyclophilin-like_dom_sf"/>
</dbReference>
<name>A0A2R6XW86_MARPO</name>
<dbReference type="EMBL" id="KZ772673">
    <property type="protein sequence ID" value="PTQ50374.1"/>
    <property type="molecule type" value="Genomic_DNA"/>
</dbReference>
<evidence type="ECO:0000256" key="2">
    <source>
        <dbReference type="ARBA" id="ARBA00023078"/>
    </source>
</evidence>
<dbReference type="GO" id="GO:0003755">
    <property type="term" value="F:peptidyl-prolyl cis-trans isomerase activity"/>
    <property type="evidence" value="ECO:0000318"/>
    <property type="project" value="GO_Central"/>
</dbReference>
<dbReference type="SUPFAM" id="SSF101112">
    <property type="entry name" value="Oxygen-evolving enhancer protein 3"/>
    <property type="match status" value="1"/>
</dbReference>
<dbReference type="InterPro" id="IPR048563">
    <property type="entry name" value="CYP38_PsbQ-like"/>
</dbReference>
<feature type="region of interest" description="Disordered" evidence="5">
    <location>
        <begin position="48"/>
        <end position="74"/>
    </location>
</feature>
<dbReference type="OMA" id="QFFFFLY"/>
<dbReference type="Proteomes" id="UP000244005">
    <property type="component" value="Unassembled WGS sequence"/>
</dbReference>
<keyword evidence="2" id="KW-0793">Thylakoid</keyword>
<dbReference type="Gramene" id="Mp1g20230.1">
    <property type="protein sequence ID" value="Mp1g20230.1.cds"/>
    <property type="gene ID" value="Mp1g20230"/>
</dbReference>
<dbReference type="InterPro" id="IPR044665">
    <property type="entry name" value="E_coli_cyclophilin_A-like"/>
</dbReference>
<dbReference type="SUPFAM" id="SSF50891">
    <property type="entry name" value="Cyclophilin-like"/>
    <property type="match status" value="1"/>
</dbReference>
<evidence type="ECO:0000313" key="8">
    <source>
        <dbReference type="Proteomes" id="UP000244005"/>
    </source>
</evidence>
<dbReference type="Pfam" id="PF21329">
    <property type="entry name" value="CYP38_PsbQ-like"/>
    <property type="match status" value="1"/>
</dbReference>
<dbReference type="InterPro" id="IPR023222">
    <property type="entry name" value="PsbQ-like_dom_sf"/>
</dbReference>
<dbReference type="OrthoDB" id="1735926at2759"/>
<reference evidence="8" key="1">
    <citation type="journal article" date="2017" name="Cell">
        <title>Insights into land plant evolution garnered from the Marchantia polymorpha genome.</title>
        <authorList>
            <person name="Bowman J.L."/>
            <person name="Kohchi T."/>
            <person name="Yamato K.T."/>
            <person name="Jenkins J."/>
            <person name="Shu S."/>
            <person name="Ishizaki K."/>
            <person name="Yamaoka S."/>
            <person name="Nishihama R."/>
            <person name="Nakamura Y."/>
            <person name="Berger F."/>
            <person name="Adam C."/>
            <person name="Aki S.S."/>
            <person name="Althoff F."/>
            <person name="Araki T."/>
            <person name="Arteaga-Vazquez M.A."/>
            <person name="Balasubrmanian S."/>
            <person name="Barry K."/>
            <person name="Bauer D."/>
            <person name="Boehm C.R."/>
            <person name="Briginshaw L."/>
            <person name="Caballero-Perez J."/>
            <person name="Catarino B."/>
            <person name="Chen F."/>
            <person name="Chiyoda S."/>
            <person name="Chovatia M."/>
            <person name="Davies K.M."/>
            <person name="Delmans M."/>
            <person name="Demura T."/>
            <person name="Dierschke T."/>
            <person name="Dolan L."/>
            <person name="Dorantes-Acosta A.E."/>
            <person name="Eklund D.M."/>
            <person name="Florent S.N."/>
            <person name="Flores-Sandoval E."/>
            <person name="Fujiyama A."/>
            <person name="Fukuzawa H."/>
            <person name="Galik B."/>
            <person name="Grimanelli D."/>
            <person name="Grimwood J."/>
            <person name="Grossniklaus U."/>
            <person name="Hamada T."/>
            <person name="Haseloff J."/>
            <person name="Hetherington A.J."/>
            <person name="Higo A."/>
            <person name="Hirakawa Y."/>
            <person name="Hundley H.N."/>
            <person name="Ikeda Y."/>
            <person name="Inoue K."/>
            <person name="Inoue S.I."/>
            <person name="Ishida S."/>
            <person name="Jia Q."/>
            <person name="Kakita M."/>
            <person name="Kanazawa T."/>
            <person name="Kawai Y."/>
            <person name="Kawashima T."/>
            <person name="Kennedy M."/>
            <person name="Kinose K."/>
            <person name="Kinoshita T."/>
            <person name="Kohara Y."/>
            <person name="Koide E."/>
            <person name="Komatsu K."/>
            <person name="Kopischke S."/>
            <person name="Kubo M."/>
            <person name="Kyozuka J."/>
            <person name="Lagercrantz U."/>
            <person name="Lin S.S."/>
            <person name="Lindquist E."/>
            <person name="Lipzen A.M."/>
            <person name="Lu C.W."/>
            <person name="De Luna E."/>
            <person name="Martienssen R.A."/>
            <person name="Minamino N."/>
            <person name="Mizutani M."/>
            <person name="Mizutani M."/>
            <person name="Mochizuki N."/>
            <person name="Monte I."/>
            <person name="Mosher R."/>
            <person name="Nagasaki H."/>
            <person name="Nakagami H."/>
            <person name="Naramoto S."/>
            <person name="Nishitani K."/>
            <person name="Ohtani M."/>
            <person name="Okamoto T."/>
            <person name="Okumura M."/>
            <person name="Phillips J."/>
            <person name="Pollak B."/>
            <person name="Reinders A."/>
            <person name="Rovekamp M."/>
            <person name="Sano R."/>
            <person name="Sawa S."/>
            <person name="Schmid M.W."/>
            <person name="Shirakawa M."/>
            <person name="Solano R."/>
            <person name="Spunde A."/>
            <person name="Suetsugu N."/>
            <person name="Sugano S."/>
            <person name="Sugiyama A."/>
            <person name="Sun R."/>
            <person name="Suzuki Y."/>
            <person name="Takenaka M."/>
            <person name="Takezawa D."/>
            <person name="Tomogane H."/>
            <person name="Tsuzuki M."/>
            <person name="Ueda T."/>
            <person name="Umeda M."/>
            <person name="Ward J.M."/>
            <person name="Watanabe Y."/>
            <person name="Yazaki K."/>
            <person name="Yokoyama R."/>
            <person name="Yoshitake Y."/>
            <person name="Yotsui I."/>
            <person name="Zachgo S."/>
            <person name="Schmutz J."/>
        </authorList>
    </citation>
    <scope>NUCLEOTIDE SEQUENCE [LARGE SCALE GENOMIC DNA]</scope>
    <source>
        <strain evidence="8">Tak-1</strain>
    </source>
</reference>
<proteinExistence type="predicted"/>
<organism evidence="7 8">
    <name type="scientific">Marchantia polymorpha</name>
    <name type="common">Common liverwort</name>
    <name type="synonym">Marchantia aquatica</name>
    <dbReference type="NCBI Taxonomy" id="3197"/>
    <lineage>
        <taxon>Eukaryota</taxon>
        <taxon>Viridiplantae</taxon>
        <taxon>Streptophyta</taxon>
        <taxon>Embryophyta</taxon>
        <taxon>Marchantiophyta</taxon>
        <taxon>Marchantiopsida</taxon>
        <taxon>Marchantiidae</taxon>
        <taxon>Marchantiales</taxon>
        <taxon>Marchantiaceae</taxon>
        <taxon>Marchantia</taxon>
    </lineage>
</organism>
<accession>A0A2R6XW86</accession>
<dbReference type="PANTHER" id="PTHR43246">
    <property type="entry name" value="PEPTIDYL-PROLYL CIS-TRANS ISOMERASE CYP38, CHLOROPLASTIC"/>
    <property type="match status" value="1"/>
</dbReference>
<evidence type="ECO:0000313" key="7">
    <source>
        <dbReference type="EMBL" id="PTQ50374.1"/>
    </source>
</evidence>
<dbReference type="GO" id="GO:0010102">
    <property type="term" value="P:lateral root morphogenesis"/>
    <property type="evidence" value="ECO:0007669"/>
    <property type="project" value="EnsemblPlants"/>
</dbReference>
<evidence type="ECO:0000256" key="5">
    <source>
        <dbReference type="SAM" id="MobiDB-lite"/>
    </source>
</evidence>
<evidence type="ECO:0000259" key="6">
    <source>
        <dbReference type="PROSITE" id="PS50072"/>
    </source>
</evidence>
<dbReference type="Gene3D" id="1.20.120.290">
    <property type="entry name" value="Oxygen-evolving enhancer protein 3 (PsbQ), four-helix up-down bundle"/>
    <property type="match status" value="1"/>
</dbReference>
<feature type="domain" description="PPIase cyclophilin-type" evidence="6">
    <location>
        <begin position="304"/>
        <end position="479"/>
    </location>
</feature>
<dbReference type="GO" id="GO:0010207">
    <property type="term" value="P:photosystem II assembly"/>
    <property type="evidence" value="ECO:0007669"/>
    <property type="project" value="EnsemblPlants"/>
</dbReference>
<evidence type="ECO:0000256" key="4">
    <source>
        <dbReference type="ARBA" id="ARBA00023235"/>
    </source>
</evidence>
<feature type="compositionally biased region" description="Low complexity" evidence="5">
    <location>
        <begin position="49"/>
        <end position="70"/>
    </location>
</feature>
<sequence length="482" mass="51801">MYASMGMQACAPSALSSSCAASLRTQCANSSTTTAASSSSAKVLGVDVSSSKSPWKGSSVQDSRSSSSSSRRSRGCCACQASSGSEKASLLQKIGDSVKNCVLCAALAAAVALPQFPVQPSVATESLPGPVYSELGVLIAGPPIKDANALLRYALPISNKPIKEVQRTLEGITDALKLPGVKAIDPVERDVRQASRLINQNKDQILADVAESKKEEARAAMSRLSDGLLEFQSLLEQKDRAGILPKQKECLEYVGQVEEAMVEKFPFEVPAEYAKMPLLKGRAKVEMKVRVKDNPNLKNAVFEMTVDGYNAPVTAGNFIDLVERRFYDNMEIQRADGFVVQTGDPDGPAEGFVDPGTGKLRTIPLEIMVEGEKEPIYGGTLEELGRFREQTKLPFNAFGTLAMAREEFEPDSASSQIFWLLKESELTPSNANILDGTYSVFGYVTDNPDFLADLKVGDVIESIRVTSGLDNLVNPSYKVGGA</sequence>
<gene>
    <name evidence="7" type="ORF">MARPO_0001s0360</name>
</gene>